<dbReference type="Proteomes" id="UP000282977">
    <property type="component" value="Unassembled WGS sequence"/>
</dbReference>
<accession>A0A437J7N7</accession>
<dbReference type="InterPro" id="IPR029058">
    <property type="entry name" value="AB_hydrolase_fold"/>
</dbReference>
<dbReference type="GO" id="GO:0004252">
    <property type="term" value="F:serine-type endopeptidase activity"/>
    <property type="evidence" value="ECO:0007669"/>
    <property type="project" value="TreeGrafter"/>
</dbReference>
<reference evidence="3 4" key="1">
    <citation type="submission" date="2019-01" db="EMBL/GenBank/DDBJ databases">
        <authorList>
            <person name="Chen W.-M."/>
        </authorList>
    </citation>
    <scope>NUCLEOTIDE SEQUENCE [LARGE SCALE GENOMIC DNA]</scope>
    <source>
        <strain evidence="3 4">TLA-22</strain>
    </source>
</reference>
<evidence type="ECO:0000313" key="3">
    <source>
        <dbReference type="EMBL" id="RVT41185.1"/>
    </source>
</evidence>
<proteinExistence type="predicted"/>
<dbReference type="EMBL" id="RZUL01000003">
    <property type="protein sequence ID" value="RVT41185.1"/>
    <property type="molecule type" value="Genomic_DNA"/>
</dbReference>
<dbReference type="OrthoDB" id="128799at2"/>
<evidence type="ECO:0000256" key="1">
    <source>
        <dbReference type="ARBA" id="ARBA00022801"/>
    </source>
</evidence>
<comment type="caution">
    <text evidence="3">The sequence shown here is derived from an EMBL/GenBank/DDBJ whole genome shotgun (WGS) entry which is preliminary data.</text>
</comment>
<evidence type="ECO:0000313" key="4">
    <source>
        <dbReference type="Proteomes" id="UP000282977"/>
    </source>
</evidence>
<dbReference type="PANTHER" id="PTHR42776">
    <property type="entry name" value="SERINE PEPTIDASE S9 FAMILY MEMBER"/>
    <property type="match status" value="1"/>
</dbReference>
<evidence type="ECO:0000259" key="2">
    <source>
        <dbReference type="Pfam" id="PF00326"/>
    </source>
</evidence>
<name>A0A437J7N7_9SPHN</name>
<dbReference type="SUPFAM" id="SSF53474">
    <property type="entry name" value="alpha/beta-Hydrolases"/>
    <property type="match status" value="1"/>
</dbReference>
<dbReference type="GO" id="GO:0006508">
    <property type="term" value="P:proteolysis"/>
    <property type="evidence" value="ECO:0007669"/>
    <property type="project" value="InterPro"/>
</dbReference>
<dbReference type="AlphaFoldDB" id="A0A437J7N7"/>
<keyword evidence="1" id="KW-0378">Hydrolase</keyword>
<protein>
    <submittedName>
        <fullName evidence="3">S9 family peptidase</fullName>
    </submittedName>
</protein>
<dbReference type="Pfam" id="PF00326">
    <property type="entry name" value="Peptidase_S9"/>
    <property type="match status" value="1"/>
</dbReference>
<dbReference type="InterPro" id="IPR001375">
    <property type="entry name" value="Peptidase_S9_cat"/>
</dbReference>
<dbReference type="Gene3D" id="3.40.50.1820">
    <property type="entry name" value="alpha/beta hydrolase"/>
    <property type="match status" value="1"/>
</dbReference>
<keyword evidence="4" id="KW-1185">Reference proteome</keyword>
<feature type="domain" description="Peptidase S9 prolyl oligopeptidase catalytic" evidence="2">
    <location>
        <begin position="453"/>
        <end position="659"/>
    </location>
</feature>
<sequence length="660" mass="71742">MIGAAFLGCASPSLASANDADTMATRFGARQSVVDASLSPDGRMLAFVQPMAGQGAAVYITDLSKEGTVGATPVLVAEGKPDRIESCKWASNSRLLCNVYGISQLDNTEIVYVTRIVAVDADGKNLIMLRNKRGSGTALGYSLFGGEVIDWTAAEDGHVLMMREYVPETTTGTRLGQTDEGIGVDDVDTRTLRTIQREQPKRDASDYISDGTGTVRILAMRPRTVDGYSKNVTHYSFRKKGSRNWEPLSVVDDGGNGFIPYAVDSTLDVAYGFKRVDGRLAAFSMKLDGSGTQTLLFAHPQVDIDGFVRIGRNRRVIGVSYATDRREVFYIDEKLAKLAAALSKALPKLPLVRFIDSSQDESRLLLWVGSDVDPGRYYLFDKAGNRLEELISDRPQLAGVALSTVRAVSYPATDGTMIPGYLTLPPQIADAAAAKRLPAIVLPHGGPGARDEWGFDWLSQFYANQGYVVLQPNFRGSSGYGDQWFQKNGFQNWRTAVADIDAGGRWLVAQGIADPARLAIVGWSYGGHAALQSAVVDPGLFKAVVAIAPVTDLDRLKEQWRNWSNYQNVSAFVGNGQHIEEGSPARHAKAFAVPVMMFHGTVDRNVAVGHARLMDARLKKEGASSTLVIYDGLDHYLDDSNARVDMLKKSHAFLKTALGQ</sequence>
<dbReference type="PANTHER" id="PTHR42776:SF27">
    <property type="entry name" value="DIPEPTIDYL PEPTIDASE FAMILY MEMBER 6"/>
    <property type="match status" value="1"/>
</dbReference>
<dbReference type="SUPFAM" id="SSF82171">
    <property type="entry name" value="DPP6 N-terminal domain-like"/>
    <property type="match status" value="1"/>
</dbReference>
<gene>
    <name evidence="3" type="ORF">ENE74_10410</name>
</gene>
<organism evidence="3 4">
    <name type="scientific">Sphingobium algorifonticola</name>
    <dbReference type="NCBI Taxonomy" id="2008318"/>
    <lineage>
        <taxon>Bacteria</taxon>
        <taxon>Pseudomonadati</taxon>
        <taxon>Pseudomonadota</taxon>
        <taxon>Alphaproteobacteria</taxon>
        <taxon>Sphingomonadales</taxon>
        <taxon>Sphingomonadaceae</taxon>
        <taxon>Sphingobium</taxon>
    </lineage>
</organism>